<sequence>MSQSYIKGPVCGTNNCPSRLYRVVDGLKICQFGHVLEGDIQINDDEDGEVVVTKKLDLRISETGELVAKRKKREKAHVARLTGNIGKEFYLKILQKILQSQLQSVILFLNEEFQTSDDFTNTLKTVVKLNWIKLLEFHLSEDSMGDGENFQIKSNTKLPNINDTILTIYYSIVQLNYVPLYFDDLIEMIGTNVLPSHDTYHLLTPEELARIPFDYYTNIKFAGLSEAWIISHYLKFASKISLSRPKYNYYIPFLLKTTMSLLLPNSIEIFVLTNSLVSKMDFTLEFPELMLVSSVIFMIKIYFIYLSPQINYQTWLNNLKTKTFESNEVYQFMNKTNYEDINQLVRYDDKKIQSYLEYLNKKVFTKNLGSSIMQDRLKLIFNLDDVDDNDFNDIDIDNDNENNDKDREYLDYFKNPPKITQRDIFVIEDFLFGHFSSRFFVSKSFIYKKYLEVEEAVKHINR</sequence>
<evidence type="ECO:0000313" key="2">
    <source>
        <dbReference type="Proteomes" id="UP001152531"/>
    </source>
</evidence>
<keyword evidence="1" id="KW-0396">Initiation factor</keyword>
<organism evidence="1 2">
    <name type="scientific">[Candida] jaroonii</name>
    <dbReference type="NCBI Taxonomy" id="467808"/>
    <lineage>
        <taxon>Eukaryota</taxon>
        <taxon>Fungi</taxon>
        <taxon>Dikarya</taxon>
        <taxon>Ascomycota</taxon>
        <taxon>Saccharomycotina</taxon>
        <taxon>Pichiomycetes</taxon>
        <taxon>Debaryomycetaceae</taxon>
        <taxon>Yamadazyma</taxon>
    </lineage>
</organism>
<evidence type="ECO:0000313" key="1">
    <source>
        <dbReference type="EMBL" id="CAH6722151.1"/>
    </source>
</evidence>
<keyword evidence="2" id="KW-1185">Reference proteome</keyword>
<dbReference type="Proteomes" id="UP001152531">
    <property type="component" value="Unassembled WGS sequence"/>
</dbReference>
<name>A0ACA9YBD5_9ASCO</name>
<dbReference type="EMBL" id="CALSDN010000008">
    <property type="protein sequence ID" value="CAH6722151.1"/>
    <property type="molecule type" value="Genomic_DNA"/>
</dbReference>
<keyword evidence="1" id="KW-0648">Protein biosynthesis</keyword>
<protein>
    <submittedName>
        <fullName evidence="1">RNA polymerase I-specific transcription initiation factor Rrn7p</fullName>
    </submittedName>
</protein>
<comment type="caution">
    <text evidence="1">The sequence shown here is derived from an EMBL/GenBank/DDBJ whole genome shotgun (WGS) entry which is preliminary data.</text>
</comment>
<proteinExistence type="predicted"/>
<gene>
    <name evidence="1" type="ORF">CLIB1444_08S03048</name>
</gene>
<accession>A0ACA9YBD5</accession>
<reference evidence="1" key="1">
    <citation type="submission" date="2022-06" db="EMBL/GenBank/DDBJ databases">
        <authorList>
            <person name="Legras J.-L."/>
            <person name="Devillers H."/>
            <person name="Grondin C."/>
        </authorList>
    </citation>
    <scope>NUCLEOTIDE SEQUENCE</scope>
    <source>
        <strain evidence="1">CLIB 1444</strain>
    </source>
</reference>